<dbReference type="SMART" id="SM00710">
    <property type="entry name" value="PbH1"/>
    <property type="match status" value="5"/>
</dbReference>
<dbReference type="KEGG" id="chya:V22_23860"/>
<accession>A0A517T9V8</accession>
<keyword evidence="2" id="KW-0732">Signal</keyword>
<dbReference type="Proteomes" id="UP000319976">
    <property type="component" value="Chromosome"/>
</dbReference>
<evidence type="ECO:0000313" key="4">
    <source>
        <dbReference type="EMBL" id="QDT65139.1"/>
    </source>
</evidence>
<dbReference type="SUPFAM" id="SSF51126">
    <property type="entry name" value="Pectin lyase-like"/>
    <property type="match status" value="1"/>
</dbReference>
<dbReference type="InterPro" id="IPR006626">
    <property type="entry name" value="PbH1"/>
</dbReference>
<dbReference type="InterPro" id="IPR012334">
    <property type="entry name" value="Pectin_lyas_fold"/>
</dbReference>
<keyword evidence="5" id="KW-1185">Reference proteome</keyword>
<feature type="region of interest" description="Disordered" evidence="1">
    <location>
        <begin position="545"/>
        <end position="570"/>
    </location>
</feature>
<dbReference type="InterPro" id="IPR011050">
    <property type="entry name" value="Pectin_lyase_fold/virulence"/>
</dbReference>
<protein>
    <recommendedName>
        <fullName evidence="3">Right handed beta helix domain-containing protein</fullName>
    </recommendedName>
</protein>
<dbReference type="EMBL" id="CP036316">
    <property type="protein sequence ID" value="QDT65139.1"/>
    <property type="molecule type" value="Genomic_DNA"/>
</dbReference>
<dbReference type="PANTHER" id="PTHR36453:SF1">
    <property type="entry name" value="RIGHT HANDED BETA HELIX DOMAIN-CONTAINING PROTEIN"/>
    <property type="match status" value="1"/>
</dbReference>
<proteinExistence type="predicted"/>
<organism evidence="4 5">
    <name type="scientific">Calycomorphotria hydatis</name>
    <dbReference type="NCBI Taxonomy" id="2528027"/>
    <lineage>
        <taxon>Bacteria</taxon>
        <taxon>Pseudomonadati</taxon>
        <taxon>Planctomycetota</taxon>
        <taxon>Planctomycetia</taxon>
        <taxon>Planctomycetales</taxon>
        <taxon>Planctomycetaceae</taxon>
        <taxon>Calycomorphotria</taxon>
    </lineage>
</organism>
<dbReference type="InterPro" id="IPR039448">
    <property type="entry name" value="Beta_helix"/>
</dbReference>
<sequence length="570" mass="62609" precursor="true">MRSLFSLCLLLIFTAAQANDLNVPSATEKALQNSIDQLKALRANGNLEPATLTLPSGTIRLTSPLELTPEIVGQGLSILGATDGDTTLSGATQLLVAERSDTFATFPLPESLYTDEAPRFLIINGQLTTSARFPNEDYLRIEQSLPDRKSGFVVNAADVPETIDLNSHPVDLVFLHDWSSSRIPVSSFDPETRTLRTVSPMDVYLIDRYEKHPRYYLEGHPSFADRNLEWYYDRDTHSIKMKLSANQEAPQVQLPLLQELFNATGSVKDPIAQLKLKNITFAGSGWNLPPGGFTCRQAGYLVMRDAKGKNISRGNTPAPSAINWKYIKNAVIQDCKFSQLSCSGLLLGIGTDGALVERCKFDQIGANGINLGVAGKIAPELSLRGLRVTEGQTVRNCEVAHCGEVLFGAVSIFAGLHKGLQIVDNHVHDATYTGISVGWQWNPDPTGAAENIIEGNRIERVMQVLSDGGGVYTLGYQPGSVIRDNYVEDVPLNAGRAESNGFFLDEGTTGFTIEGNTFRKITRSPLRFHKAGKNLVRNNRWELTDDQTPPVRYNSTPEENIQLENNSTIE</sequence>
<evidence type="ECO:0000256" key="2">
    <source>
        <dbReference type="SAM" id="SignalP"/>
    </source>
</evidence>
<dbReference type="PANTHER" id="PTHR36453">
    <property type="entry name" value="SECRETED PROTEIN-RELATED"/>
    <property type="match status" value="1"/>
</dbReference>
<dbReference type="Gene3D" id="2.160.20.10">
    <property type="entry name" value="Single-stranded right-handed beta-helix, Pectin lyase-like"/>
    <property type="match status" value="1"/>
</dbReference>
<feature type="compositionally biased region" description="Polar residues" evidence="1">
    <location>
        <begin position="553"/>
        <end position="570"/>
    </location>
</feature>
<dbReference type="RefSeq" id="WP_145262898.1">
    <property type="nucleotide sequence ID" value="NZ_CP036316.1"/>
</dbReference>
<reference evidence="4 5" key="1">
    <citation type="submission" date="2019-02" db="EMBL/GenBank/DDBJ databases">
        <title>Deep-cultivation of Planctomycetes and their phenomic and genomic characterization uncovers novel biology.</title>
        <authorList>
            <person name="Wiegand S."/>
            <person name="Jogler M."/>
            <person name="Boedeker C."/>
            <person name="Pinto D."/>
            <person name="Vollmers J."/>
            <person name="Rivas-Marin E."/>
            <person name="Kohn T."/>
            <person name="Peeters S.H."/>
            <person name="Heuer A."/>
            <person name="Rast P."/>
            <person name="Oberbeckmann S."/>
            <person name="Bunk B."/>
            <person name="Jeske O."/>
            <person name="Meyerdierks A."/>
            <person name="Storesund J.E."/>
            <person name="Kallscheuer N."/>
            <person name="Luecker S."/>
            <person name="Lage O.M."/>
            <person name="Pohl T."/>
            <person name="Merkel B.J."/>
            <person name="Hornburger P."/>
            <person name="Mueller R.-W."/>
            <person name="Bruemmer F."/>
            <person name="Labrenz M."/>
            <person name="Spormann A.M."/>
            <person name="Op den Camp H."/>
            <person name="Overmann J."/>
            <person name="Amann R."/>
            <person name="Jetten M.S.M."/>
            <person name="Mascher T."/>
            <person name="Medema M.H."/>
            <person name="Devos D.P."/>
            <person name="Kaster A.-K."/>
            <person name="Ovreas L."/>
            <person name="Rohde M."/>
            <person name="Galperin M.Y."/>
            <person name="Jogler C."/>
        </authorList>
    </citation>
    <scope>NUCLEOTIDE SEQUENCE [LARGE SCALE GENOMIC DNA]</scope>
    <source>
        <strain evidence="4 5">V22</strain>
    </source>
</reference>
<name>A0A517T9V8_9PLAN</name>
<dbReference type="Pfam" id="PF13229">
    <property type="entry name" value="Beta_helix"/>
    <property type="match status" value="1"/>
</dbReference>
<evidence type="ECO:0000256" key="1">
    <source>
        <dbReference type="SAM" id="MobiDB-lite"/>
    </source>
</evidence>
<feature type="domain" description="Right handed beta helix" evidence="3">
    <location>
        <begin position="350"/>
        <end position="522"/>
    </location>
</feature>
<dbReference type="AlphaFoldDB" id="A0A517T9V8"/>
<evidence type="ECO:0000259" key="3">
    <source>
        <dbReference type="Pfam" id="PF13229"/>
    </source>
</evidence>
<evidence type="ECO:0000313" key="5">
    <source>
        <dbReference type="Proteomes" id="UP000319976"/>
    </source>
</evidence>
<dbReference type="OrthoDB" id="227157at2"/>
<feature type="signal peptide" evidence="2">
    <location>
        <begin position="1"/>
        <end position="18"/>
    </location>
</feature>
<feature type="chain" id="PRO_5022169763" description="Right handed beta helix domain-containing protein" evidence="2">
    <location>
        <begin position="19"/>
        <end position="570"/>
    </location>
</feature>
<gene>
    <name evidence="4" type="ORF">V22_23860</name>
</gene>